<dbReference type="EMBL" id="QQAV01000001">
    <property type="protein sequence ID" value="RDI28568.1"/>
    <property type="molecule type" value="Genomic_DNA"/>
</dbReference>
<organism evidence="4 5">
    <name type="scientific">Pseudacidovorax intermedius</name>
    <dbReference type="NCBI Taxonomy" id="433924"/>
    <lineage>
        <taxon>Bacteria</taxon>
        <taxon>Pseudomonadati</taxon>
        <taxon>Pseudomonadota</taxon>
        <taxon>Betaproteobacteria</taxon>
        <taxon>Burkholderiales</taxon>
        <taxon>Comamonadaceae</taxon>
        <taxon>Pseudacidovorax</taxon>
    </lineage>
</organism>
<keyword evidence="2" id="KW-0472">Membrane</keyword>
<gene>
    <name evidence="4" type="ORF">DFR41_101324</name>
</gene>
<dbReference type="STRING" id="433924.NS331_05190"/>
<name>A0A370FS33_9BURK</name>
<evidence type="ECO:0000256" key="2">
    <source>
        <dbReference type="SAM" id="Phobius"/>
    </source>
</evidence>
<dbReference type="InterPro" id="IPR007621">
    <property type="entry name" value="TPM_dom"/>
</dbReference>
<keyword evidence="5" id="KW-1185">Reference proteome</keyword>
<sequence>MGTPPVFAHFVSLRQPPSRGQHRRPGRAGSAVFPAFAAPLGRGAVWRVLSAVLAVLCLSIALVATVWAQGLLPVPALTARVIDETGTLSAAEMQSLDAKLAQFEQRKGSQIVVLMVPATAPEDIAAYANRVANAWKIGRREVGDGVLVIVAKDERRMRIEVAKTLEGAVPDLAAARIVDQQMKPAFRNGDFAGGLEAAADALIARIENEALPLPMPQSHTVHKQGLLDVDWEDLAVFVFFGVVLGGPLLRSLLGNKLGPLATGGLAGVAVFIVTTSLVVTALATLAALVLAFVSGHRAGPGLGGHGGSSGGWSGGWSGGGGGGGGWSSGSSGGGFSSGGGGDFGGGGASGDW</sequence>
<dbReference type="OrthoDB" id="9810918at2"/>
<dbReference type="PANTHER" id="PTHR30373:SF2">
    <property type="entry name" value="UPF0603 PROTEIN YGCG"/>
    <property type="match status" value="1"/>
</dbReference>
<dbReference type="Gene3D" id="3.10.310.50">
    <property type="match status" value="1"/>
</dbReference>
<evidence type="ECO:0000313" key="5">
    <source>
        <dbReference type="Proteomes" id="UP000255265"/>
    </source>
</evidence>
<keyword evidence="2" id="KW-0812">Transmembrane</keyword>
<comment type="caution">
    <text evidence="4">The sequence shown here is derived from an EMBL/GenBank/DDBJ whole genome shotgun (WGS) entry which is preliminary data.</text>
</comment>
<feature type="transmembrane region" description="Helical" evidence="2">
    <location>
        <begin position="44"/>
        <end position="68"/>
    </location>
</feature>
<proteinExistence type="predicted"/>
<accession>A0A370FS33</accession>
<dbReference type="PANTHER" id="PTHR30373">
    <property type="entry name" value="UPF0603 PROTEIN YGCG"/>
    <property type="match status" value="1"/>
</dbReference>
<protein>
    <recommendedName>
        <fullName evidence="3">TPM domain-containing protein</fullName>
    </recommendedName>
</protein>
<dbReference type="AlphaFoldDB" id="A0A370FS33"/>
<feature type="domain" description="TPM" evidence="3">
    <location>
        <begin position="81"/>
        <end position="204"/>
    </location>
</feature>
<feature type="transmembrane region" description="Helical" evidence="2">
    <location>
        <begin position="265"/>
        <end position="293"/>
    </location>
</feature>
<feature type="region of interest" description="Disordered" evidence="1">
    <location>
        <begin position="304"/>
        <end position="331"/>
    </location>
</feature>
<dbReference type="Pfam" id="PF04536">
    <property type="entry name" value="TPM_phosphatase"/>
    <property type="match status" value="1"/>
</dbReference>
<evidence type="ECO:0000259" key="3">
    <source>
        <dbReference type="Pfam" id="PF04536"/>
    </source>
</evidence>
<keyword evidence="2" id="KW-1133">Transmembrane helix</keyword>
<evidence type="ECO:0000256" key="1">
    <source>
        <dbReference type="SAM" id="MobiDB-lite"/>
    </source>
</evidence>
<evidence type="ECO:0000313" key="4">
    <source>
        <dbReference type="EMBL" id="RDI28568.1"/>
    </source>
</evidence>
<reference evidence="4 5" key="1">
    <citation type="submission" date="2018-07" db="EMBL/GenBank/DDBJ databases">
        <title>Genomic Encyclopedia of Type Strains, Phase IV (KMG-IV): sequencing the most valuable type-strain genomes for metagenomic binning, comparative biology and taxonomic classification.</title>
        <authorList>
            <person name="Goeker M."/>
        </authorList>
    </citation>
    <scope>NUCLEOTIDE SEQUENCE [LARGE SCALE GENOMIC DNA]</scope>
    <source>
        <strain evidence="4 5">DSM 21352</strain>
    </source>
</reference>
<dbReference type="Proteomes" id="UP000255265">
    <property type="component" value="Unassembled WGS sequence"/>
</dbReference>
<feature type="transmembrane region" description="Helical" evidence="2">
    <location>
        <begin position="234"/>
        <end position="253"/>
    </location>
</feature>